<dbReference type="InterPro" id="IPR029050">
    <property type="entry name" value="Immunoprotect_excell_Ig-like"/>
</dbReference>
<feature type="transmembrane region" description="Helical" evidence="2">
    <location>
        <begin position="131"/>
        <end position="149"/>
    </location>
</feature>
<dbReference type="Gene3D" id="2.60.40.1240">
    <property type="match status" value="1"/>
</dbReference>
<keyword evidence="2" id="KW-0812">Transmembrane</keyword>
<name>A0A4Y8TT00_9MICC</name>
<reference evidence="4 5" key="1">
    <citation type="submission" date="2019-03" db="EMBL/GenBank/DDBJ databases">
        <title>Glutamicibacter sp. LJH19 genome.</title>
        <authorList>
            <person name="Sinai Borker S."/>
            <person name="Kumar R."/>
        </authorList>
    </citation>
    <scope>NUCLEOTIDE SEQUENCE [LARGE SCALE GENOMIC DNA]</scope>
    <source>
        <strain evidence="4 5">LJH19</strain>
    </source>
</reference>
<sequence>MHLLEHLNGARQSPALGFRKLQLPWAARLEPNPGQAKLSVGTGMILEESTKTLFGRSPHPLGLISASAPAWRSLHSKEAFMSVQNPVDPNMVPPAPPAKSSAGKGLGIAALVVAIVALALCWVPIVNNFAAVLGFIALVLGIVSLIVASKRRGSKGLGVASSIIAIVAIVLVFATQAAYVKAIDEVANGIADASDGEVAAPAEIIEQAEDETQVLALGQAAAVGEYSVNVSAVNLDAGAQIAKANEFNQEAEGQYVLVDLSVVYNGEEEGDAWLDLNPELVGSDASIYSTSSATAITAKPGMDVPTLAKGGKGSYQVVFDVPAEAVADAKIRMSETLSFTDDSVLWAAK</sequence>
<evidence type="ECO:0000256" key="1">
    <source>
        <dbReference type="ARBA" id="ARBA00022729"/>
    </source>
</evidence>
<evidence type="ECO:0000256" key="2">
    <source>
        <dbReference type="SAM" id="Phobius"/>
    </source>
</evidence>
<evidence type="ECO:0000259" key="3">
    <source>
        <dbReference type="Pfam" id="PF11611"/>
    </source>
</evidence>
<feature type="domain" description="DUF4352" evidence="3">
    <location>
        <begin position="216"/>
        <end position="333"/>
    </location>
</feature>
<protein>
    <submittedName>
        <fullName evidence="4">DUF4352 domain-containing protein</fullName>
    </submittedName>
</protein>
<accession>A0A4Y8TT00</accession>
<feature type="transmembrane region" description="Helical" evidence="2">
    <location>
        <begin position="106"/>
        <end position="125"/>
    </location>
</feature>
<dbReference type="InterPro" id="IPR029051">
    <property type="entry name" value="DUF4352"/>
</dbReference>
<evidence type="ECO:0000313" key="5">
    <source>
        <dbReference type="Proteomes" id="UP000297638"/>
    </source>
</evidence>
<evidence type="ECO:0000313" key="4">
    <source>
        <dbReference type="EMBL" id="TFH55052.1"/>
    </source>
</evidence>
<keyword evidence="2" id="KW-1133">Transmembrane helix</keyword>
<dbReference type="Proteomes" id="UP000297638">
    <property type="component" value="Unassembled WGS sequence"/>
</dbReference>
<proteinExistence type="predicted"/>
<comment type="caution">
    <text evidence="4">The sequence shown here is derived from an EMBL/GenBank/DDBJ whole genome shotgun (WGS) entry which is preliminary data.</text>
</comment>
<dbReference type="Pfam" id="PF11611">
    <property type="entry name" value="DUF4352"/>
    <property type="match status" value="1"/>
</dbReference>
<feature type="transmembrane region" description="Helical" evidence="2">
    <location>
        <begin position="156"/>
        <end position="179"/>
    </location>
</feature>
<dbReference type="EMBL" id="SPDS01000002">
    <property type="protein sequence ID" value="TFH55052.1"/>
    <property type="molecule type" value="Genomic_DNA"/>
</dbReference>
<keyword evidence="2" id="KW-0472">Membrane</keyword>
<dbReference type="AlphaFoldDB" id="A0A4Y8TT00"/>
<keyword evidence="1" id="KW-0732">Signal</keyword>
<gene>
    <name evidence="4" type="ORF">EXY26_13900</name>
</gene>
<organism evidence="4 5">
    <name type="scientific">Glutamicibacter arilaitensis</name>
    <dbReference type="NCBI Taxonomy" id="256701"/>
    <lineage>
        <taxon>Bacteria</taxon>
        <taxon>Bacillati</taxon>
        <taxon>Actinomycetota</taxon>
        <taxon>Actinomycetes</taxon>
        <taxon>Micrococcales</taxon>
        <taxon>Micrococcaceae</taxon>
        <taxon>Glutamicibacter</taxon>
    </lineage>
</organism>